<dbReference type="GO" id="GO:0016740">
    <property type="term" value="F:transferase activity"/>
    <property type="evidence" value="ECO:0007669"/>
    <property type="project" value="UniProtKB-KW"/>
</dbReference>
<comment type="caution">
    <text evidence="1">The sequence shown here is derived from an EMBL/GenBank/DDBJ whole genome shotgun (WGS) entry which is preliminary data.</text>
</comment>
<keyword evidence="1" id="KW-0808">Transferase</keyword>
<evidence type="ECO:0000313" key="1">
    <source>
        <dbReference type="EMBL" id="TWA66529.1"/>
    </source>
</evidence>
<dbReference type="EMBL" id="VITF01000008">
    <property type="protein sequence ID" value="TWA66529.1"/>
    <property type="molecule type" value="Genomic_DNA"/>
</dbReference>
<organism evidence="1 2">
    <name type="scientific">Azospirillum brasilense</name>
    <dbReference type="NCBI Taxonomy" id="192"/>
    <lineage>
        <taxon>Bacteria</taxon>
        <taxon>Pseudomonadati</taxon>
        <taxon>Pseudomonadota</taxon>
        <taxon>Alphaproteobacteria</taxon>
        <taxon>Rhodospirillales</taxon>
        <taxon>Azospirillaceae</taxon>
        <taxon>Azospirillum</taxon>
    </lineage>
</organism>
<accession>A0A560B1Z6</accession>
<dbReference type="Proteomes" id="UP000316083">
    <property type="component" value="Unassembled WGS sequence"/>
</dbReference>
<gene>
    <name evidence="1" type="ORF">FBZ82_108194</name>
</gene>
<dbReference type="InterPro" id="IPR029044">
    <property type="entry name" value="Nucleotide-diphossugar_trans"/>
</dbReference>
<dbReference type="Pfam" id="PF04488">
    <property type="entry name" value="Gly_transf_sug"/>
    <property type="match status" value="1"/>
</dbReference>
<dbReference type="RefSeq" id="WP_247883276.1">
    <property type="nucleotide sequence ID" value="NZ_VITF01000008.1"/>
</dbReference>
<sequence length="308" mass="35486">MPNLLHNGVRRATRPGNGVVKGPSMEVLRFAPEDFSDELLSLEVAKLLKDETPPAEPLTFHAYWDGALNEKHLISIKSCYLFNVRSRANKIILWTQNGVENRYRDEIGKYAEIRDFSERDECRGTFLEGCEFGRSIDASFYSDIVRYILLYKYGGVWFDLDCLFLRSVTPLLNQFPGKILAYRWERQSYPNGALYISPTPRSEAMKSNIAFIRERGRGWGFQQAGLVYDTPLDILVLPCPWFDAGWIDNPVLHFNEFMKTSPVSFDLDSFFPGAFCFHWHNKWFDAVEPGSPMDRLARDIDRRLSLGG</sequence>
<dbReference type="InterPro" id="IPR007577">
    <property type="entry name" value="GlycoTrfase_DXD_sugar-bd_CS"/>
</dbReference>
<dbReference type="SUPFAM" id="SSF53448">
    <property type="entry name" value="Nucleotide-diphospho-sugar transferases"/>
    <property type="match status" value="1"/>
</dbReference>
<proteinExistence type="predicted"/>
<dbReference type="AlphaFoldDB" id="A0A560B1Z6"/>
<protein>
    <submittedName>
        <fullName evidence="1">Glycosyl transferase-like sugar-binding protein</fullName>
    </submittedName>
</protein>
<name>A0A560B1Z6_AZOBR</name>
<dbReference type="Gene3D" id="3.90.550.20">
    <property type="match status" value="1"/>
</dbReference>
<evidence type="ECO:0000313" key="2">
    <source>
        <dbReference type="Proteomes" id="UP000316083"/>
    </source>
</evidence>
<reference evidence="1 2" key="1">
    <citation type="submission" date="2019-06" db="EMBL/GenBank/DDBJ databases">
        <title>Genomic Encyclopedia of Type Strains, Phase IV (KMG-V): Genome sequencing to study the core and pangenomes of soil and plant-associated prokaryotes.</title>
        <authorList>
            <person name="Whitman W."/>
        </authorList>
    </citation>
    <scope>NUCLEOTIDE SEQUENCE [LARGE SCALE GENOMIC DNA]</scope>
    <source>
        <strain evidence="1 2">BR 11796</strain>
    </source>
</reference>